<comment type="caution">
    <text evidence="10">The sequence shown here is derived from an EMBL/GenBank/DDBJ whole genome shotgun (WGS) entry which is preliminary data.</text>
</comment>
<comment type="similarity">
    <text evidence="8">Belongs to the binding-protein-dependent transport system permease family.</text>
</comment>
<feature type="transmembrane region" description="Helical" evidence="8">
    <location>
        <begin position="21"/>
        <end position="41"/>
    </location>
</feature>
<keyword evidence="5 8" id="KW-0812">Transmembrane</keyword>
<keyword evidence="4" id="KW-0997">Cell inner membrane</keyword>
<evidence type="ECO:0000259" key="9">
    <source>
        <dbReference type="PROSITE" id="PS50928"/>
    </source>
</evidence>
<evidence type="ECO:0000256" key="2">
    <source>
        <dbReference type="ARBA" id="ARBA00022448"/>
    </source>
</evidence>
<keyword evidence="11" id="KW-1185">Reference proteome</keyword>
<dbReference type="PROSITE" id="PS50928">
    <property type="entry name" value="ABC_TM1"/>
    <property type="match status" value="1"/>
</dbReference>
<feature type="domain" description="ABC transmembrane type-1" evidence="9">
    <location>
        <begin position="81"/>
        <end position="268"/>
    </location>
</feature>
<feature type="transmembrane region" description="Helical" evidence="8">
    <location>
        <begin position="143"/>
        <end position="167"/>
    </location>
</feature>
<dbReference type="Pfam" id="PF00528">
    <property type="entry name" value="BPD_transp_1"/>
    <property type="match status" value="1"/>
</dbReference>
<dbReference type="PANTHER" id="PTHR43357:SF4">
    <property type="entry name" value="INNER MEMBRANE ABC TRANSPORTER PERMEASE PROTEIN YDCV"/>
    <property type="match status" value="1"/>
</dbReference>
<dbReference type="SUPFAM" id="SSF161098">
    <property type="entry name" value="MetI-like"/>
    <property type="match status" value="1"/>
</dbReference>
<keyword evidence="6 8" id="KW-1133">Transmembrane helix</keyword>
<keyword evidence="7 8" id="KW-0472">Membrane</keyword>
<evidence type="ECO:0000313" key="10">
    <source>
        <dbReference type="EMBL" id="GAA4157907.1"/>
    </source>
</evidence>
<keyword evidence="3" id="KW-1003">Cell membrane</keyword>
<reference evidence="10" key="2">
    <citation type="submission" date="2023-12" db="EMBL/GenBank/DDBJ databases">
        <authorList>
            <person name="Sun Q."/>
            <person name="Inoue M."/>
        </authorList>
    </citation>
    <scope>NUCLEOTIDE SEQUENCE</scope>
    <source>
        <strain evidence="10">JCM 17590</strain>
    </source>
</reference>
<feature type="transmembrane region" description="Helical" evidence="8">
    <location>
        <begin position="250"/>
        <end position="271"/>
    </location>
</feature>
<sequence>MSGVTRVRRSSGAARVGATPSRTTAAIILILAGLGFLYPLYSLFRFAFWPTAQTHGFTLQHLKRLTDPGQAYMYNQLFEGIQNSLVIAVVTVVLMVVFLLPAMILAELRYRRVRQVIEFVCLLPISIPTVVLAVGFVPVYQQIWHVTGSVAWVLAFAIGIIVLPYAYRPIQSNMSGLDMVTLSEASRSLGAGWLATVWSVILPNLRRGILSSALITVSVVLGEYTVASFLTQNTFQTALALLQHADPYVAATFALGALLLIFLILVLIGAVGSFSRPAKRKGA</sequence>
<feature type="transmembrane region" description="Helical" evidence="8">
    <location>
        <begin position="116"/>
        <end position="137"/>
    </location>
</feature>
<dbReference type="Gene3D" id="1.10.3720.10">
    <property type="entry name" value="MetI-like"/>
    <property type="match status" value="1"/>
</dbReference>
<keyword evidence="2 8" id="KW-0813">Transport</keyword>
<accession>A0ABP7ZHN7</accession>
<feature type="transmembrane region" description="Helical" evidence="8">
    <location>
        <begin position="209"/>
        <end position="230"/>
    </location>
</feature>
<dbReference type="InterPro" id="IPR035906">
    <property type="entry name" value="MetI-like_sf"/>
</dbReference>
<dbReference type="Proteomes" id="UP001415169">
    <property type="component" value="Unassembled WGS sequence"/>
</dbReference>
<evidence type="ECO:0000256" key="5">
    <source>
        <dbReference type="ARBA" id="ARBA00022692"/>
    </source>
</evidence>
<evidence type="ECO:0000256" key="4">
    <source>
        <dbReference type="ARBA" id="ARBA00022519"/>
    </source>
</evidence>
<dbReference type="PANTHER" id="PTHR43357">
    <property type="entry name" value="INNER MEMBRANE ABC TRANSPORTER PERMEASE PROTEIN YDCV"/>
    <property type="match status" value="1"/>
</dbReference>
<evidence type="ECO:0000256" key="6">
    <source>
        <dbReference type="ARBA" id="ARBA00022989"/>
    </source>
</evidence>
<dbReference type="InterPro" id="IPR000515">
    <property type="entry name" value="MetI-like"/>
</dbReference>
<reference evidence="10" key="1">
    <citation type="journal article" date="2014" name="Int. J. Syst. Evol. Microbiol.">
        <title>Complete genome of a new Firmicutes species belonging to the dominant human colonic microbiota ('Ruminococcus bicirculans') reveals two chromosomes and a selective capacity to utilize plant glucans.</title>
        <authorList>
            <consortium name="NISC Comparative Sequencing Program"/>
            <person name="Wegmann U."/>
            <person name="Louis P."/>
            <person name="Goesmann A."/>
            <person name="Henrissat B."/>
            <person name="Duncan S.H."/>
            <person name="Flint H.J."/>
        </authorList>
    </citation>
    <scope>NUCLEOTIDE SEQUENCE</scope>
    <source>
        <strain evidence="10">JCM 17590</strain>
    </source>
</reference>
<dbReference type="EMBL" id="BAABBV010000001">
    <property type="protein sequence ID" value="GAA4157907.1"/>
    <property type="molecule type" value="Genomic_DNA"/>
</dbReference>
<evidence type="ECO:0000256" key="7">
    <source>
        <dbReference type="ARBA" id="ARBA00023136"/>
    </source>
</evidence>
<protein>
    <submittedName>
        <fullName evidence="10">ABC transporter permease subunit</fullName>
    </submittedName>
</protein>
<comment type="subcellular location">
    <subcellularLocation>
        <location evidence="1">Cell inner membrane</location>
        <topology evidence="1">Multi-pass membrane protein</topology>
    </subcellularLocation>
    <subcellularLocation>
        <location evidence="8">Cell membrane</location>
        <topology evidence="8">Multi-pass membrane protein</topology>
    </subcellularLocation>
</comment>
<feature type="transmembrane region" description="Helical" evidence="8">
    <location>
        <begin position="85"/>
        <end position="104"/>
    </location>
</feature>
<evidence type="ECO:0000313" key="11">
    <source>
        <dbReference type="Proteomes" id="UP001415169"/>
    </source>
</evidence>
<dbReference type="CDD" id="cd06261">
    <property type="entry name" value="TM_PBP2"/>
    <property type="match status" value="1"/>
</dbReference>
<evidence type="ECO:0000256" key="3">
    <source>
        <dbReference type="ARBA" id="ARBA00022475"/>
    </source>
</evidence>
<proteinExistence type="inferred from homology"/>
<organism evidence="10 11">
    <name type="scientific">Gryllotalpicola daejeonensis</name>
    <dbReference type="NCBI Taxonomy" id="993087"/>
    <lineage>
        <taxon>Bacteria</taxon>
        <taxon>Bacillati</taxon>
        <taxon>Actinomycetota</taxon>
        <taxon>Actinomycetes</taxon>
        <taxon>Micrococcales</taxon>
        <taxon>Microbacteriaceae</taxon>
        <taxon>Gryllotalpicola</taxon>
    </lineage>
</organism>
<evidence type="ECO:0000256" key="8">
    <source>
        <dbReference type="RuleBase" id="RU363032"/>
    </source>
</evidence>
<dbReference type="RefSeq" id="WP_344790655.1">
    <property type="nucleotide sequence ID" value="NZ_BAABBV010000001.1"/>
</dbReference>
<name>A0ABP7ZHN7_9MICO</name>
<gene>
    <name evidence="10" type="ORF">GCM10022286_10060</name>
</gene>
<evidence type="ECO:0000256" key="1">
    <source>
        <dbReference type="ARBA" id="ARBA00004429"/>
    </source>
</evidence>